<protein>
    <recommendedName>
        <fullName evidence="4">Large ribosomal subunit protein uL30</fullName>
    </recommendedName>
</protein>
<dbReference type="GO" id="GO:0000463">
    <property type="term" value="P:maturation of LSU-rRNA from tricistronic rRNA transcript (SSU-rRNA, 5.8S rRNA, LSU-rRNA)"/>
    <property type="evidence" value="ECO:0007669"/>
    <property type="project" value="TreeGrafter"/>
</dbReference>
<evidence type="ECO:0000313" key="6">
    <source>
        <dbReference type="EMBL" id="HGM58330.1"/>
    </source>
</evidence>
<dbReference type="NCBIfam" id="TIGR01309">
    <property type="entry name" value="uL30_arch"/>
    <property type="match status" value="1"/>
</dbReference>
<evidence type="ECO:0000256" key="3">
    <source>
        <dbReference type="ARBA" id="ARBA00023274"/>
    </source>
</evidence>
<dbReference type="InterPro" id="IPR016082">
    <property type="entry name" value="Ribosomal_uL30_ferredoxin-like"/>
</dbReference>
<gene>
    <name evidence="4" type="primary">rpl30</name>
    <name evidence="7" type="ORF">ENT92_01545</name>
    <name evidence="6" type="ORF">ENU14_01895</name>
</gene>
<evidence type="ECO:0000256" key="2">
    <source>
        <dbReference type="ARBA" id="ARBA00022980"/>
    </source>
</evidence>
<dbReference type="Gene3D" id="1.10.15.30">
    <property type="match status" value="1"/>
</dbReference>
<evidence type="ECO:0000256" key="4">
    <source>
        <dbReference type="HAMAP-Rule" id="MF_01371"/>
    </source>
</evidence>
<dbReference type="PANTHER" id="PTHR11524:SF16">
    <property type="entry name" value="LARGE RIBOSOMAL SUBUNIT PROTEIN UL30"/>
    <property type="match status" value="1"/>
</dbReference>
<dbReference type="EMBL" id="DTAN01000064">
    <property type="protein sequence ID" value="HGU64887.1"/>
    <property type="molecule type" value="Genomic_DNA"/>
</dbReference>
<proteinExistence type="inferred from homology"/>
<dbReference type="HAMAP" id="MF_01371_A">
    <property type="entry name" value="Ribosomal_uL30_A"/>
    <property type="match status" value="1"/>
</dbReference>
<comment type="similarity">
    <text evidence="1 4">Belongs to the universal ribosomal protein uL30 family.</text>
</comment>
<dbReference type="EMBL" id="DTBJ01000016">
    <property type="protein sequence ID" value="HGM58330.1"/>
    <property type="molecule type" value="Genomic_DNA"/>
</dbReference>
<dbReference type="InterPro" id="IPR036919">
    <property type="entry name" value="Ribo_uL30_ferredoxin-like_sf"/>
</dbReference>
<feature type="domain" description="Large ribosomal subunit protein uL30-like ferredoxin-like fold" evidence="5">
    <location>
        <begin position="5"/>
        <end position="56"/>
    </location>
</feature>
<dbReference type="SUPFAM" id="SSF55129">
    <property type="entry name" value="Ribosomal protein L30p/L7e"/>
    <property type="match status" value="1"/>
</dbReference>
<dbReference type="GO" id="GO:0003723">
    <property type="term" value="F:RNA binding"/>
    <property type="evidence" value="ECO:0007669"/>
    <property type="project" value="TreeGrafter"/>
</dbReference>
<accession>A0A7C4HB82</accession>
<dbReference type="Pfam" id="PF00327">
    <property type="entry name" value="Ribosomal_L30"/>
    <property type="match status" value="1"/>
</dbReference>
<dbReference type="GO" id="GO:0006412">
    <property type="term" value="P:translation"/>
    <property type="evidence" value="ECO:0007669"/>
    <property type="project" value="UniProtKB-UniRule"/>
</dbReference>
<evidence type="ECO:0000259" key="5">
    <source>
        <dbReference type="Pfam" id="PF00327"/>
    </source>
</evidence>
<evidence type="ECO:0000313" key="7">
    <source>
        <dbReference type="EMBL" id="HGU64887.1"/>
    </source>
</evidence>
<keyword evidence="2 4" id="KW-0689">Ribosomal protein</keyword>
<dbReference type="InterPro" id="IPR039699">
    <property type="entry name" value="Ribosomal_uL30"/>
</dbReference>
<name>A0A7C4HB82_STAMA</name>
<organism evidence="6">
    <name type="scientific">Staphylothermus marinus</name>
    <dbReference type="NCBI Taxonomy" id="2280"/>
    <lineage>
        <taxon>Archaea</taxon>
        <taxon>Thermoproteota</taxon>
        <taxon>Thermoprotei</taxon>
        <taxon>Desulfurococcales</taxon>
        <taxon>Desulfurococcaceae</taxon>
        <taxon>Staphylothermus</taxon>
    </lineage>
</organism>
<dbReference type="GO" id="GO:0022625">
    <property type="term" value="C:cytosolic large ribosomal subunit"/>
    <property type="evidence" value="ECO:0007669"/>
    <property type="project" value="UniProtKB-UniRule"/>
</dbReference>
<dbReference type="AlphaFoldDB" id="A0A7C4HB82"/>
<dbReference type="GO" id="GO:0003735">
    <property type="term" value="F:structural constituent of ribosome"/>
    <property type="evidence" value="ECO:0007669"/>
    <property type="project" value="UniProtKB-UniRule"/>
</dbReference>
<dbReference type="Gene3D" id="3.30.1390.20">
    <property type="entry name" value="Ribosomal protein L30, ferredoxin-like fold domain"/>
    <property type="match status" value="1"/>
</dbReference>
<keyword evidence="3 4" id="KW-0687">Ribonucleoprotein</keyword>
<comment type="caution">
    <text evidence="6">The sequence shown here is derived from an EMBL/GenBank/DDBJ whole genome shotgun (WGS) entry which is preliminary data.</text>
</comment>
<dbReference type="CDD" id="cd01657">
    <property type="entry name" value="Ribosomal_L7_archeal_euk"/>
    <property type="match status" value="1"/>
</dbReference>
<evidence type="ECO:0000256" key="1">
    <source>
        <dbReference type="ARBA" id="ARBA00007594"/>
    </source>
</evidence>
<reference evidence="6" key="1">
    <citation type="journal article" date="2020" name="mSystems">
        <title>Genome- and Community-Level Interaction Insights into Carbon Utilization and Element Cycling Functions of Hydrothermarchaeota in Hydrothermal Sediment.</title>
        <authorList>
            <person name="Zhou Z."/>
            <person name="Liu Y."/>
            <person name="Xu W."/>
            <person name="Pan J."/>
            <person name="Luo Z.H."/>
            <person name="Li M."/>
        </authorList>
    </citation>
    <scope>NUCLEOTIDE SEQUENCE [LARGE SCALE GENOMIC DNA]</scope>
    <source>
        <strain evidence="7">SpSt-622</strain>
        <strain evidence="6">SpSt-642</strain>
    </source>
</reference>
<dbReference type="NCBIfam" id="NF004711">
    <property type="entry name" value="PRK06049.1"/>
    <property type="match status" value="1"/>
</dbReference>
<dbReference type="PANTHER" id="PTHR11524">
    <property type="entry name" value="60S RIBOSOMAL PROTEIN L7"/>
    <property type="match status" value="1"/>
</dbReference>
<dbReference type="InterPro" id="IPR005997">
    <property type="entry name" value="Ribosomal_uL30_arc"/>
</dbReference>
<dbReference type="InterPro" id="IPR035808">
    <property type="entry name" value="Ribosomal_uL30_euk_arc"/>
</dbReference>
<sequence>MSELYAIIRIRGRVDVPPDVEYTLKLLRLHKKFHMVIYPSDLPGLKKMLLKVKDWVTWGEIDYNTLVEVLKRRGRLVGNKLLTDDIVGKLFAQQGISNIEDLAKAIFEGRIKLHKQSYIKPVFRLHPPQGGFKKSIKKPYGDGGVLGYRGRDINELIMKMI</sequence>
<comment type="subunit">
    <text evidence="4">Part of the 50S ribosomal subunit.</text>
</comment>